<accession>A0ABV3THD4</accession>
<gene>
    <name evidence="2" type="ORF">AB4874_04910</name>
</gene>
<feature type="compositionally biased region" description="Low complexity" evidence="1">
    <location>
        <begin position="854"/>
        <end position="863"/>
    </location>
</feature>
<feature type="region of interest" description="Disordered" evidence="1">
    <location>
        <begin position="184"/>
        <end position="377"/>
    </location>
</feature>
<evidence type="ECO:0000313" key="2">
    <source>
        <dbReference type="EMBL" id="MEX1660991.1"/>
    </source>
</evidence>
<dbReference type="Proteomes" id="UP001557465">
    <property type="component" value="Unassembled WGS sequence"/>
</dbReference>
<comment type="caution">
    <text evidence="2">The sequence shown here is derived from an EMBL/GenBank/DDBJ whole genome shotgun (WGS) entry which is preliminary data.</text>
</comment>
<sequence>MKPEFALILSHDGISLAHRTRTGWARLGDVSLQAANMADDLAALRRRAQSLSPKGILAKLVIPASQILYTAIYAPGPSPAQRRAQIETALQGMTPYQVSDLVYDWSGTRQTVQVAVVARETLLEAEAFAQSHGFSPICFVAIPVEGDFTGEPWFGLSAGAANVLPEGAQVERDTMALPDFAQAVPESAQAASPSAPAQEQTPQSTPEIAPAPLETAQDDGPSEATLDPSQDDTPPEVELASELAPAPEPEALVEIEAKAEVKPEDETAAEAPDEPVLPALADARLDRPVPIEDTPAEAPPVAPAPTDVAASENSPEPDLSDPPEEISQEDLADLAALDRPAPPSQDASEPTPEAPTDPVGGPTPEPASETDATKIAAEVAQPAVKNLSSEAIAALAAVSAFSSTRAAKAKDAPPPDAPELGGAHAPKLGGVGRLSPPQPERKKILTGTAGITAPGLDLPDPDPVPETPALKKTGANAFKKAAKKGLIGGAAIGSTALSATARAAKAGASSAAKAQAKPVTPVADEASAKTVFGAQKRPDIGGKPRYLGASLVVGLVLFLTIVGLWTSFLGNTNTPAPQDQIASAPEGAAPDVAPPRVTAAPEASAVLAPMPATPPAENTPSAPSVTSQVAPDTLSAPEAPVTNEAVPPEADTQTAAIAPLAPSSLPPFTATPLAPPSAPAVGSNVAPKPESAPSATASVTPTPEGVPMPGGFTLFSGKPNLVPGTRPESVTQAWRTTQPPAALRPEDTLAALPELAGFRPANRPASIASPITPAAPASALPTTAPAPLPSGNDPTLAAARPVLRPAAISSKVQNTPAQPAAQDDGATLTPAPATAQDTRLAGLRPEARPASVQSAAKATSQAPAAPPASNPFADASALAVATSARPPGKPRNFSRSVESALAAAIAAEPAPRQAAIAPAPKAVAAAPKPEEIDEPEPVKPAPKLPTSASVARQATEKNVINLRQINLIGLYGSSSNRRALVRLKNGRFIKVGVGDKLDGGQVSAIGTTQLTYKKGARSYTLKLLQDG</sequence>
<feature type="compositionally biased region" description="Low complexity" evidence="1">
    <location>
        <begin position="304"/>
        <end position="317"/>
    </location>
</feature>
<reference evidence="2 3" key="1">
    <citation type="journal article" date="2011" name="Int. J. Syst. Evol. Microbiol.">
        <title>Zhongshania antarctica gen. nov., sp. nov. and Zhongshania guokunii sp. nov., gammaproteobacteria respectively isolated from coastal attached (fast) ice and surface seawater of the Antarctic.</title>
        <authorList>
            <person name="Li H.J."/>
            <person name="Zhang X.Y."/>
            <person name="Chen C.X."/>
            <person name="Zhang Y.J."/>
            <person name="Gao Z.M."/>
            <person name="Yu Y."/>
            <person name="Chen X.L."/>
            <person name="Chen B."/>
            <person name="Zhang Y.Z."/>
        </authorList>
    </citation>
    <scope>NUCLEOTIDE SEQUENCE [LARGE SCALE GENOMIC DNA]</scope>
    <source>
        <strain evidence="2 3">15-R06ZXC-3</strain>
    </source>
</reference>
<dbReference type="SUPFAM" id="SSF53067">
    <property type="entry name" value="Actin-like ATPase domain"/>
    <property type="match status" value="1"/>
</dbReference>
<feature type="region of interest" description="Disordered" evidence="1">
    <location>
        <begin position="845"/>
        <end position="870"/>
    </location>
</feature>
<dbReference type="EMBL" id="JBFRYC010000002">
    <property type="protein sequence ID" value="MEX1660991.1"/>
    <property type="molecule type" value="Genomic_DNA"/>
</dbReference>
<feature type="compositionally biased region" description="Low complexity" evidence="1">
    <location>
        <begin position="236"/>
        <end position="254"/>
    </location>
</feature>
<feature type="compositionally biased region" description="Polar residues" evidence="1">
    <location>
        <begin position="616"/>
        <end position="630"/>
    </location>
</feature>
<evidence type="ECO:0000313" key="3">
    <source>
        <dbReference type="Proteomes" id="UP001557465"/>
    </source>
</evidence>
<organism evidence="2 3">
    <name type="scientific">Thioclava arctica</name>
    <dbReference type="NCBI Taxonomy" id="3238301"/>
    <lineage>
        <taxon>Bacteria</taxon>
        <taxon>Pseudomonadati</taxon>
        <taxon>Pseudomonadota</taxon>
        <taxon>Alphaproteobacteria</taxon>
        <taxon>Rhodobacterales</taxon>
        <taxon>Paracoccaceae</taxon>
        <taxon>Thioclava</taxon>
    </lineage>
</organism>
<dbReference type="InterPro" id="IPR043129">
    <property type="entry name" value="ATPase_NBD"/>
</dbReference>
<feature type="region of interest" description="Disordered" evidence="1">
    <location>
        <begin position="808"/>
        <end position="831"/>
    </location>
</feature>
<feature type="region of interest" description="Disordered" evidence="1">
    <location>
        <begin position="578"/>
        <end position="631"/>
    </location>
</feature>
<feature type="compositionally biased region" description="Low complexity" evidence="1">
    <location>
        <begin position="184"/>
        <end position="204"/>
    </location>
</feature>
<keyword evidence="3" id="KW-1185">Reference proteome</keyword>
<name>A0ABV3THD4_9RHOB</name>
<proteinExistence type="predicted"/>
<feature type="compositionally biased region" description="Low complexity" evidence="1">
    <location>
        <begin position="661"/>
        <end position="672"/>
    </location>
</feature>
<feature type="region of interest" description="Disordered" evidence="1">
    <location>
        <begin position="773"/>
        <end position="796"/>
    </location>
</feature>
<feature type="compositionally biased region" description="Low complexity" evidence="1">
    <location>
        <begin position="773"/>
        <end position="785"/>
    </location>
</feature>
<feature type="region of interest" description="Disordered" evidence="1">
    <location>
        <begin position="661"/>
        <end position="716"/>
    </location>
</feature>
<protein>
    <submittedName>
        <fullName evidence="2">Uncharacterized protein</fullName>
    </submittedName>
</protein>
<feature type="region of interest" description="Disordered" evidence="1">
    <location>
        <begin position="407"/>
        <end position="438"/>
    </location>
</feature>
<feature type="compositionally biased region" description="Acidic residues" evidence="1">
    <location>
        <begin position="318"/>
        <end position="332"/>
    </location>
</feature>
<dbReference type="RefSeq" id="WP_368391152.1">
    <property type="nucleotide sequence ID" value="NZ_JBFRYC010000002.1"/>
</dbReference>
<evidence type="ECO:0000256" key="1">
    <source>
        <dbReference type="SAM" id="MobiDB-lite"/>
    </source>
</evidence>
<feature type="compositionally biased region" description="Basic and acidic residues" evidence="1">
    <location>
        <begin position="255"/>
        <end position="265"/>
    </location>
</feature>
<feature type="region of interest" description="Disordered" evidence="1">
    <location>
        <begin position="929"/>
        <end position="948"/>
    </location>
</feature>